<dbReference type="GO" id="GO:0016301">
    <property type="term" value="F:kinase activity"/>
    <property type="evidence" value="ECO:0007669"/>
    <property type="project" value="UniProtKB-KW"/>
</dbReference>
<keyword evidence="1" id="KW-0418">Kinase</keyword>
<protein>
    <submittedName>
        <fullName evidence="1">Shikimate kinase</fullName>
    </submittedName>
</protein>
<dbReference type="STRING" id="50718.SU60_03665"/>
<proteinExistence type="predicted"/>
<evidence type="ECO:0000313" key="2">
    <source>
        <dbReference type="Proteomes" id="UP000031977"/>
    </source>
</evidence>
<comment type="caution">
    <text evidence="1">The sequence shown here is derived from an EMBL/GenBank/DDBJ whole genome shotgun (WGS) entry which is preliminary data.</text>
</comment>
<keyword evidence="1" id="KW-0808">Transferase</keyword>
<keyword evidence="2" id="KW-1185">Reference proteome</keyword>
<name>A0A0C3DKS6_9VIBR</name>
<dbReference type="OrthoDB" id="6182772at2"/>
<accession>A0A0C3DKS6</accession>
<dbReference type="PANTHER" id="PTHR13308">
    <property type="entry name" value="NEDD4-BINDING PROTEIN 2-LIKE 1"/>
    <property type="match status" value="1"/>
</dbReference>
<dbReference type="Gene3D" id="3.40.50.300">
    <property type="entry name" value="P-loop containing nucleotide triphosphate hydrolases"/>
    <property type="match status" value="1"/>
</dbReference>
<sequence length="133" mass="15839">MSTPKLILIRGLPGSGKTTLAKQLLNDFPAKHFEADMYFENQAGEYYFEPMLLPQAHDWCFNQTRKWLSRGVNVIVSNTFVRVWEMKCYLDYCKKKRIEVEVRICRGGYQSIHQVPEETIEKMRKNWEEYSHK</sequence>
<dbReference type="InterPro" id="IPR027417">
    <property type="entry name" value="P-loop_NTPase"/>
</dbReference>
<dbReference type="Pfam" id="PF13671">
    <property type="entry name" value="AAA_33"/>
    <property type="match status" value="1"/>
</dbReference>
<dbReference type="EMBL" id="JXOK01000008">
    <property type="protein sequence ID" value="KIN12054.1"/>
    <property type="molecule type" value="Genomic_DNA"/>
</dbReference>
<evidence type="ECO:0000313" key="1">
    <source>
        <dbReference type="EMBL" id="KIN12054.1"/>
    </source>
</evidence>
<dbReference type="SUPFAM" id="SSF52540">
    <property type="entry name" value="P-loop containing nucleoside triphosphate hydrolases"/>
    <property type="match status" value="1"/>
</dbReference>
<dbReference type="AlphaFoldDB" id="A0A0C3DKS6"/>
<dbReference type="RefSeq" id="WP_041154369.1">
    <property type="nucleotide sequence ID" value="NZ_CBCRVP010000008.1"/>
</dbReference>
<reference evidence="1 2" key="1">
    <citation type="submission" date="2015-01" db="EMBL/GenBank/DDBJ databases">
        <title>Draft genome of Vibrio mytili type strain CAIM 528.</title>
        <authorList>
            <person name="Gonzalez-Castillo A."/>
            <person name="Gomez-Gil B."/>
            <person name="Enciso-Ibarra J."/>
        </authorList>
    </citation>
    <scope>NUCLEOTIDE SEQUENCE [LARGE SCALE GENOMIC DNA]</scope>
    <source>
        <strain evidence="1 2">CAIM 528</strain>
    </source>
</reference>
<dbReference type="Proteomes" id="UP000031977">
    <property type="component" value="Unassembled WGS sequence"/>
</dbReference>
<organism evidence="1 2">
    <name type="scientific">Vibrio mytili</name>
    <dbReference type="NCBI Taxonomy" id="50718"/>
    <lineage>
        <taxon>Bacteria</taxon>
        <taxon>Pseudomonadati</taxon>
        <taxon>Pseudomonadota</taxon>
        <taxon>Gammaproteobacteria</taxon>
        <taxon>Vibrionales</taxon>
        <taxon>Vibrionaceae</taxon>
        <taxon>Vibrio</taxon>
    </lineage>
</organism>
<gene>
    <name evidence="1" type="ORF">SU60_03665</name>
</gene>
<dbReference type="InterPro" id="IPR026302">
    <property type="entry name" value="NEDD4-bd_p2"/>
</dbReference>
<dbReference type="PANTHER" id="PTHR13308:SF5">
    <property type="entry name" value="NEDD4-BINDING PROTEIN 2-LIKE 1"/>
    <property type="match status" value="1"/>
</dbReference>